<dbReference type="InterPro" id="IPR003656">
    <property type="entry name" value="Znf_BED"/>
</dbReference>
<evidence type="ECO:0000256" key="3">
    <source>
        <dbReference type="ARBA" id="ARBA00022771"/>
    </source>
</evidence>
<dbReference type="SMART" id="SM00614">
    <property type="entry name" value="ZnF_BED"/>
    <property type="match status" value="1"/>
</dbReference>
<dbReference type="EMBL" id="KZ308447">
    <property type="protein sequence ID" value="KAG8229818.1"/>
    <property type="molecule type" value="Genomic_DNA"/>
</dbReference>
<organism evidence="9 10">
    <name type="scientific">Ladona fulva</name>
    <name type="common">Scarce chaser dragonfly</name>
    <name type="synonym">Libellula fulva</name>
    <dbReference type="NCBI Taxonomy" id="123851"/>
    <lineage>
        <taxon>Eukaryota</taxon>
        <taxon>Metazoa</taxon>
        <taxon>Ecdysozoa</taxon>
        <taxon>Arthropoda</taxon>
        <taxon>Hexapoda</taxon>
        <taxon>Insecta</taxon>
        <taxon>Pterygota</taxon>
        <taxon>Palaeoptera</taxon>
        <taxon>Odonata</taxon>
        <taxon>Epiprocta</taxon>
        <taxon>Anisoptera</taxon>
        <taxon>Libelluloidea</taxon>
        <taxon>Libellulidae</taxon>
        <taxon>Ladona</taxon>
    </lineage>
</organism>
<dbReference type="InterPro" id="IPR008906">
    <property type="entry name" value="HATC_C_dom"/>
</dbReference>
<proteinExistence type="predicted"/>
<dbReference type="PANTHER" id="PTHR46169:SF17">
    <property type="entry name" value="HAT C-TERMINAL DIMERISATION DOMAIN-CONTAINING PROTEIN"/>
    <property type="match status" value="1"/>
</dbReference>
<accession>A0A8K0P288</accession>
<evidence type="ECO:0000256" key="1">
    <source>
        <dbReference type="ARBA" id="ARBA00004123"/>
    </source>
</evidence>
<dbReference type="OrthoDB" id="10051975at2759"/>
<evidence type="ECO:0000256" key="4">
    <source>
        <dbReference type="ARBA" id="ARBA00022833"/>
    </source>
</evidence>
<reference evidence="9" key="2">
    <citation type="submission" date="2017-10" db="EMBL/GenBank/DDBJ databases">
        <title>Ladona fulva Genome sequencing and assembly.</title>
        <authorList>
            <person name="Murali S."/>
            <person name="Richards S."/>
            <person name="Bandaranaike D."/>
            <person name="Bellair M."/>
            <person name="Blankenburg K."/>
            <person name="Chao H."/>
            <person name="Dinh H."/>
            <person name="Doddapaneni H."/>
            <person name="Dugan-Rocha S."/>
            <person name="Elkadiri S."/>
            <person name="Gnanaolivu R."/>
            <person name="Hernandez B."/>
            <person name="Skinner E."/>
            <person name="Javaid M."/>
            <person name="Lee S."/>
            <person name="Li M."/>
            <person name="Ming W."/>
            <person name="Munidasa M."/>
            <person name="Muniz J."/>
            <person name="Nguyen L."/>
            <person name="Hughes D."/>
            <person name="Osuji N."/>
            <person name="Pu L.-L."/>
            <person name="Puazo M."/>
            <person name="Qu C."/>
            <person name="Quiroz J."/>
            <person name="Raj R."/>
            <person name="Weissenberger G."/>
            <person name="Xin Y."/>
            <person name="Zou X."/>
            <person name="Han Y."/>
            <person name="Worley K."/>
            <person name="Muzny D."/>
            <person name="Gibbs R."/>
        </authorList>
    </citation>
    <scope>NUCLEOTIDE SEQUENCE</scope>
    <source>
        <strain evidence="9">Sampled in the wild</strain>
    </source>
</reference>
<evidence type="ECO:0000313" key="9">
    <source>
        <dbReference type="EMBL" id="KAG8229818.1"/>
    </source>
</evidence>
<dbReference type="SUPFAM" id="SSF53098">
    <property type="entry name" value="Ribonuclease H-like"/>
    <property type="match status" value="1"/>
</dbReference>
<dbReference type="GO" id="GO:0005634">
    <property type="term" value="C:nucleus"/>
    <property type="evidence" value="ECO:0007669"/>
    <property type="project" value="UniProtKB-SubCell"/>
</dbReference>
<sequence>MNTVIASRKILNGEYTLRKKENLKSKVWEMFCLILDEMGEVIPNLIACSSCKKVYNYDNRRLGTSSLLRHKCLNIKGHVKQTVSLPPQKCESLIMLVENKNRILEGCVKFVCNDLRPMEMVTECGFKNLMETFLRIGATQRINFDLEDVLPNPTDISGRIMLMAQKARDDLAVFINSHLAAAGGGITLETWTDVYKNSEHLSVTLHFAQNSMICSRILGSVILEQGYTGERVADELFQILRRYGFLDHLKNFVFVTSHGDGVNAALKLLDRINCAAHLINNVLDVSTSSDNQSMALLQGCIDIAKFCQNTYLRNRLPSDVEDVNARGWNSILRTFCSVMENWEEIRGVCLESNQADLIFEVEKAELSDLTEYLKPFHQALTELEGGKYPTLFLVHLWHLKLTEHFEPGPSDSNTLESLKTSAKAYYMENVEIHPVHKVSVFLHPLLKSLKMFKAEERIEIYEVVKNSVDCIKKEWEPEMGSASPCSSKQELDIKEYKMSDTLSQFMDTETILNKVAPDELAAYIDLKISDAVIKDFDLLQWWDGQKNYLPNLSRLAKRIFAIPAVTNSSERCFSLAEKDVIERRNNFDPILLDDILFLNSYFKSKRTVHHVA</sequence>
<dbReference type="AlphaFoldDB" id="A0A8K0P288"/>
<dbReference type="InterPro" id="IPR018473">
    <property type="entry name" value="Hermes_transposase_DNA-db"/>
</dbReference>
<comment type="subcellular location">
    <subcellularLocation>
        <location evidence="1">Nucleus</location>
    </subcellularLocation>
</comment>
<keyword evidence="2" id="KW-0479">Metal-binding</keyword>
<evidence type="ECO:0000256" key="7">
    <source>
        <dbReference type="PROSITE-ProRule" id="PRU00027"/>
    </source>
</evidence>
<dbReference type="Pfam" id="PF10683">
    <property type="entry name" value="DBD_Tnp_Hermes"/>
    <property type="match status" value="1"/>
</dbReference>
<dbReference type="InterPro" id="IPR012337">
    <property type="entry name" value="RNaseH-like_sf"/>
</dbReference>
<keyword evidence="5" id="KW-0238">DNA-binding</keyword>
<dbReference type="GO" id="GO:0046983">
    <property type="term" value="F:protein dimerization activity"/>
    <property type="evidence" value="ECO:0007669"/>
    <property type="project" value="InterPro"/>
</dbReference>
<dbReference type="Pfam" id="PF05699">
    <property type="entry name" value="Dimer_Tnp_hAT"/>
    <property type="match status" value="1"/>
</dbReference>
<feature type="domain" description="BED-type" evidence="8">
    <location>
        <begin position="22"/>
        <end position="85"/>
    </location>
</feature>
<dbReference type="Proteomes" id="UP000792457">
    <property type="component" value="Unassembled WGS sequence"/>
</dbReference>
<evidence type="ECO:0000313" key="10">
    <source>
        <dbReference type="Proteomes" id="UP000792457"/>
    </source>
</evidence>
<dbReference type="InterPro" id="IPR052717">
    <property type="entry name" value="Vacuolar_transposase_reg"/>
</dbReference>
<evidence type="ECO:0000256" key="2">
    <source>
        <dbReference type="ARBA" id="ARBA00022723"/>
    </source>
</evidence>
<protein>
    <recommendedName>
        <fullName evidence="8">BED-type domain-containing protein</fullName>
    </recommendedName>
</protein>
<evidence type="ECO:0000256" key="6">
    <source>
        <dbReference type="ARBA" id="ARBA00023242"/>
    </source>
</evidence>
<evidence type="ECO:0000259" key="8">
    <source>
        <dbReference type="PROSITE" id="PS50808"/>
    </source>
</evidence>
<gene>
    <name evidence="9" type="ORF">J437_LFUL008186</name>
</gene>
<keyword evidence="3 7" id="KW-0863">Zinc-finger</keyword>
<comment type="caution">
    <text evidence="9">The sequence shown here is derived from an EMBL/GenBank/DDBJ whole genome shotgun (WGS) entry which is preliminary data.</text>
</comment>
<dbReference type="PANTHER" id="PTHR46169">
    <property type="entry name" value="DNA REPLICATION-RELATED ELEMENT FACTOR, ISOFORM A"/>
    <property type="match status" value="1"/>
</dbReference>
<keyword evidence="6" id="KW-0539">Nucleus</keyword>
<name>A0A8K0P288_LADFU</name>
<keyword evidence="10" id="KW-1185">Reference proteome</keyword>
<dbReference type="SUPFAM" id="SSF140996">
    <property type="entry name" value="Hermes dimerisation domain"/>
    <property type="match status" value="1"/>
</dbReference>
<dbReference type="GO" id="GO:0003677">
    <property type="term" value="F:DNA binding"/>
    <property type="evidence" value="ECO:0007669"/>
    <property type="project" value="UniProtKB-KW"/>
</dbReference>
<dbReference type="GO" id="GO:0006357">
    <property type="term" value="P:regulation of transcription by RNA polymerase II"/>
    <property type="evidence" value="ECO:0007669"/>
    <property type="project" value="TreeGrafter"/>
</dbReference>
<keyword evidence="4" id="KW-0862">Zinc</keyword>
<dbReference type="Gene3D" id="1.10.10.1070">
    <property type="entry name" value="Zinc finger, BED domain-containing"/>
    <property type="match status" value="1"/>
</dbReference>
<reference evidence="9" key="1">
    <citation type="submission" date="2013-04" db="EMBL/GenBank/DDBJ databases">
        <authorList>
            <person name="Qu J."/>
            <person name="Murali S.C."/>
            <person name="Bandaranaike D."/>
            <person name="Bellair M."/>
            <person name="Blankenburg K."/>
            <person name="Chao H."/>
            <person name="Dinh H."/>
            <person name="Doddapaneni H."/>
            <person name="Downs B."/>
            <person name="Dugan-Rocha S."/>
            <person name="Elkadiri S."/>
            <person name="Gnanaolivu R.D."/>
            <person name="Hernandez B."/>
            <person name="Javaid M."/>
            <person name="Jayaseelan J.C."/>
            <person name="Lee S."/>
            <person name="Li M."/>
            <person name="Ming W."/>
            <person name="Munidasa M."/>
            <person name="Muniz J."/>
            <person name="Nguyen L."/>
            <person name="Ongeri F."/>
            <person name="Osuji N."/>
            <person name="Pu L.-L."/>
            <person name="Puazo M."/>
            <person name="Qu C."/>
            <person name="Quiroz J."/>
            <person name="Raj R."/>
            <person name="Weissenberger G."/>
            <person name="Xin Y."/>
            <person name="Zou X."/>
            <person name="Han Y."/>
            <person name="Richards S."/>
            <person name="Worley K."/>
            <person name="Muzny D."/>
            <person name="Gibbs R."/>
        </authorList>
    </citation>
    <scope>NUCLEOTIDE SEQUENCE</scope>
    <source>
        <strain evidence="9">Sampled in the wild</strain>
    </source>
</reference>
<evidence type="ECO:0000256" key="5">
    <source>
        <dbReference type="ARBA" id="ARBA00023125"/>
    </source>
</evidence>
<dbReference type="GO" id="GO:0008270">
    <property type="term" value="F:zinc ion binding"/>
    <property type="evidence" value="ECO:0007669"/>
    <property type="project" value="UniProtKB-KW"/>
</dbReference>
<dbReference type="PROSITE" id="PS50808">
    <property type="entry name" value="ZF_BED"/>
    <property type="match status" value="1"/>
</dbReference>